<reference evidence="2 3" key="1">
    <citation type="submission" date="2019-03" db="EMBL/GenBank/DDBJ databases">
        <title>Genomic Encyclopedia of Type Strains, Phase IV (KMG-IV): sequencing the most valuable type-strain genomes for metagenomic binning, comparative biology and taxonomic classification.</title>
        <authorList>
            <person name="Goeker M."/>
        </authorList>
    </citation>
    <scope>NUCLEOTIDE SEQUENCE [LARGE SCALE GENOMIC DNA]</scope>
    <source>
        <strain evidence="2 3">DSM 21100</strain>
    </source>
</reference>
<dbReference type="Pfam" id="PF00248">
    <property type="entry name" value="Aldo_ket_red"/>
    <property type="match status" value="1"/>
</dbReference>
<comment type="caution">
    <text evidence="2">The sequence shown here is derived from an EMBL/GenBank/DDBJ whole genome shotgun (WGS) entry which is preliminary data.</text>
</comment>
<dbReference type="EMBL" id="SMAD01000015">
    <property type="protein sequence ID" value="TCS85035.1"/>
    <property type="molecule type" value="Genomic_DNA"/>
</dbReference>
<dbReference type="CDD" id="cd19090">
    <property type="entry name" value="AKR_AKR15A-like"/>
    <property type="match status" value="1"/>
</dbReference>
<evidence type="ECO:0000259" key="1">
    <source>
        <dbReference type="Pfam" id="PF00248"/>
    </source>
</evidence>
<proteinExistence type="predicted"/>
<dbReference type="PANTHER" id="PTHR42686:SF1">
    <property type="entry name" value="GH17980P-RELATED"/>
    <property type="match status" value="1"/>
</dbReference>
<keyword evidence="3" id="KW-1185">Reference proteome</keyword>
<evidence type="ECO:0000313" key="3">
    <source>
        <dbReference type="Proteomes" id="UP000295807"/>
    </source>
</evidence>
<dbReference type="PRINTS" id="PR00069">
    <property type="entry name" value="ALDKETRDTASE"/>
</dbReference>
<dbReference type="PANTHER" id="PTHR42686">
    <property type="entry name" value="GH17980P-RELATED"/>
    <property type="match status" value="1"/>
</dbReference>
<dbReference type="InterPro" id="IPR036812">
    <property type="entry name" value="NAD(P)_OxRdtase_dom_sf"/>
</dbReference>
<dbReference type="OrthoDB" id="9773828at2"/>
<protein>
    <submittedName>
        <fullName evidence="2">Aryl-alcohol dehydrogenase-like predicted oxidoreductase</fullName>
    </submittedName>
</protein>
<evidence type="ECO:0000313" key="2">
    <source>
        <dbReference type="EMBL" id="TCS85035.1"/>
    </source>
</evidence>
<dbReference type="AlphaFoldDB" id="A0A4R3KM61"/>
<gene>
    <name evidence="2" type="ORF">EDD80_11518</name>
</gene>
<organism evidence="2 3">
    <name type="scientific">Anseongella ginsenosidimutans</name>
    <dbReference type="NCBI Taxonomy" id="496056"/>
    <lineage>
        <taxon>Bacteria</taxon>
        <taxon>Pseudomonadati</taxon>
        <taxon>Bacteroidota</taxon>
        <taxon>Sphingobacteriia</taxon>
        <taxon>Sphingobacteriales</taxon>
        <taxon>Sphingobacteriaceae</taxon>
        <taxon>Anseongella</taxon>
    </lineage>
</organism>
<dbReference type="SUPFAM" id="SSF51430">
    <property type="entry name" value="NAD(P)-linked oxidoreductase"/>
    <property type="match status" value="1"/>
</dbReference>
<dbReference type="InterPro" id="IPR023210">
    <property type="entry name" value="NADP_OxRdtase_dom"/>
</dbReference>
<accession>A0A4R3KM61</accession>
<dbReference type="Proteomes" id="UP000295807">
    <property type="component" value="Unassembled WGS sequence"/>
</dbReference>
<dbReference type="GO" id="GO:0005829">
    <property type="term" value="C:cytosol"/>
    <property type="evidence" value="ECO:0007669"/>
    <property type="project" value="TreeGrafter"/>
</dbReference>
<feature type="domain" description="NADP-dependent oxidoreductase" evidence="1">
    <location>
        <begin position="10"/>
        <end position="295"/>
    </location>
</feature>
<dbReference type="InterPro" id="IPR020471">
    <property type="entry name" value="AKR"/>
</dbReference>
<dbReference type="Gene3D" id="3.20.20.100">
    <property type="entry name" value="NADP-dependent oxidoreductase domain"/>
    <property type="match status" value="1"/>
</dbReference>
<dbReference type="RefSeq" id="WP_132130454.1">
    <property type="nucleotide sequence ID" value="NZ_CP042432.1"/>
</dbReference>
<name>A0A4R3KM61_9SPHI</name>
<dbReference type="GO" id="GO:0016491">
    <property type="term" value="F:oxidoreductase activity"/>
    <property type="evidence" value="ECO:0007669"/>
    <property type="project" value="InterPro"/>
</dbReference>
<sequence>MKTRQAGINRITLGTASLGGAWHEVDPEHSADVLLHALEEGITHLDTAPAYMDAEVIVGKALKRWKGATPFISTKIGKRKGLANQENLADYGTNAVKASIGRSLERLNREYIDLVFLHEPDQLPAGKMNAVLDILHACQEQGTIKAIGLGGKPPPFLAPVIEEGHFRVVMDFNGYNLAERTALTTDFPYYRQHKLEIYEGSPLMMGLLGDRLEQYTISPPPWLPVKTILKANKLKILARDANMTLPAMAHRYLAFSENIDRMVIGPDSLIQLQTTLKDIRKGPLDQSLLENIDKTLNI</sequence>